<keyword evidence="4" id="KW-1185">Reference proteome</keyword>
<feature type="compositionally biased region" description="Polar residues" evidence="2">
    <location>
        <begin position="1"/>
        <end position="15"/>
    </location>
</feature>
<dbReference type="AlphaFoldDB" id="A0A7I7UM00"/>
<name>A0A7I7UM00_MYCPV</name>
<sequence>MPDTTNNAPIQTQGDETTEPEATTPEAEPIAAETPSESNTAESQDDTAFSREYVEKLRKESAGYRDRAKSAETRVDELSRQLFTAKVAATGKLADATDLEYNPELLDDDDALSAAIDALTESKPHLKARKVTGDVGQGDRGKPEEAFSLLKALKGL</sequence>
<evidence type="ECO:0008006" key="5">
    <source>
        <dbReference type="Google" id="ProtNLM"/>
    </source>
</evidence>
<evidence type="ECO:0000256" key="1">
    <source>
        <dbReference type="SAM" id="Coils"/>
    </source>
</evidence>
<reference evidence="3 4" key="1">
    <citation type="journal article" date="2019" name="Emerg. Microbes Infect.">
        <title>Comprehensive subspecies identification of 175 nontuberculous mycobacteria species based on 7547 genomic profiles.</title>
        <authorList>
            <person name="Matsumoto Y."/>
            <person name="Kinjo T."/>
            <person name="Motooka D."/>
            <person name="Nabeya D."/>
            <person name="Jung N."/>
            <person name="Uechi K."/>
            <person name="Horii T."/>
            <person name="Iida T."/>
            <person name="Fujita J."/>
            <person name="Nakamura S."/>
        </authorList>
    </citation>
    <scope>NUCLEOTIDE SEQUENCE [LARGE SCALE GENOMIC DNA]</scope>
    <source>
        <strain evidence="3 4">JCM 6370</strain>
    </source>
</reference>
<evidence type="ECO:0000313" key="4">
    <source>
        <dbReference type="Proteomes" id="UP000467252"/>
    </source>
</evidence>
<organism evidence="3 4">
    <name type="scientific">Mycolicibacterium pulveris</name>
    <name type="common">Mycobacterium pulveris</name>
    <dbReference type="NCBI Taxonomy" id="36813"/>
    <lineage>
        <taxon>Bacteria</taxon>
        <taxon>Bacillati</taxon>
        <taxon>Actinomycetota</taxon>
        <taxon>Actinomycetes</taxon>
        <taxon>Mycobacteriales</taxon>
        <taxon>Mycobacteriaceae</taxon>
        <taxon>Mycolicibacterium</taxon>
    </lineage>
</organism>
<keyword evidence="1" id="KW-0175">Coiled coil</keyword>
<proteinExistence type="predicted"/>
<accession>A0A7I7UM00</accession>
<feature type="compositionally biased region" description="Low complexity" evidence="2">
    <location>
        <begin position="20"/>
        <end position="35"/>
    </location>
</feature>
<feature type="region of interest" description="Disordered" evidence="2">
    <location>
        <begin position="1"/>
        <end position="50"/>
    </location>
</feature>
<dbReference type="RefSeq" id="WP_163901795.1">
    <property type="nucleotide sequence ID" value="NZ_AP022599.1"/>
</dbReference>
<dbReference type="EMBL" id="AP022599">
    <property type="protein sequence ID" value="BBY82020.1"/>
    <property type="molecule type" value="Genomic_DNA"/>
</dbReference>
<protein>
    <recommendedName>
        <fullName evidence="5">Scaffolding protein</fullName>
    </recommendedName>
</protein>
<evidence type="ECO:0000313" key="3">
    <source>
        <dbReference type="EMBL" id="BBY82020.1"/>
    </source>
</evidence>
<feature type="coiled-coil region" evidence="1">
    <location>
        <begin position="54"/>
        <end position="81"/>
    </location>
</feature>
<evidence type="ECO:0000256" key="2">
    <source>
        <dbReference type="SAM" id="MobiDB-lite"/>
    </source>
</evidence>
<dbReference type="Proteomes" id="UP000467252">
    <property type="component" value="Chromosome"/>
</dbReference>
<gene>
    <name evidence="3" type="ORF">MPUL_31780</name>
</gene>